<organism evidence="4 5">
    <name type="scientific">Lacinutrix venerupis</name>
    <dbReference type="NCBI Taxonomy" id="1486034"/>
    <lineage>
        <taxon>Bacteria</taxon>
        <taxon>Pseudomonadati</taxon>
        <taxon>Bacteroidota</taxon>
        <taxon>Flavobacteriia</taxon>
        <taxon>Flavobacteriales</taxon>
        <taxon>Flavobacteriaceae</taxon>
        <taxon>Lacinutrix</taxon>
    </lineage>
</organism>
<dbReference type="InterPro" id="IPR019734">
    <property type="entry name" value="TPR_rpt"/>
</dbReference>
<dbReference type="Proteomes" id="UP000187506">
    <property type="component" value="Chromosome"/>
</dbReference>
<dbReference type="EMBL" id="CP019352">
    <property type="protein sequence ID" value="APX99534.1"/>
    <property type="molecule type" value="Genomic_DNA"/>
</dbReference>
<name>A0AAC9LJL9_9FLAO</name>
<dbReference type="SMART" id="SM00028">
    <property type="entry name" value="TPR"/>
    <property type="match status" value="3"/>
</dbReference>
<gene>
    <name evidence="4" type="ORF">BWR22_04125</name>
</gene>
<evidence type="ECO:0000313" key="5">
    <source>
        <dbReference type="Proteomes" id="UP000187506"/>
    </source>
</evidence>
<dbReference type="Pfam" id="PF13181">
    <property type="entry name" value="TPR_8"/>
    <property type="match status" value="1"/>
</dbReference>
<evidence type="ECO:0000256" key="3">
    <source>
        <dbReference type="PROSITE-ProRule" id="PRU00339"/>
    </source>
</evidence>
<sequence>MLGVRSCLFIIISLFVLSCNTSSKTNKAQGDNVNFSVEKRDSIVNKVMEKVNKYYLNSQERRLALDSAIKKHPNIAYFYQQRAMPLYKQDKDELGLPYLEKAAALDPKTYVEYMAFIKCIFSKNYKDAILDFNKALKLNGASYVMDHSYYFYLGLCNLQLNEFKKAEDYFQKSIDQSIREESEDWVHYTDLMYLGIAKYELKDYENAIKVFDKALLQQPKFSDVKYYKALSLFNIKKIDEGQVMLIEAKEDFLNNNTMREDNSIYERYPYQVQKHWFGL</sequence>
<keyword evidence="5" id="KW-1185">Reference proteome</keyword>
<dbReference type="Pfam" id="PF13432">
    <property type="entry name" value="TPR_16"/>
    <property type="match status" value="1"/>
</dbReference>
<dbReference type="PROSITE" id="PS50005">
    <property type="entry name" value="TPR"/>
    <property type="match status" value="2"/>
</dbReference>
<evidence type="ECO:0000256" key="1">
    <source>
        <dbReference type="ARBA" id="ARBA00022737"/>
    </source>
</evidence>
<dbReference type="PROSITE" id="PS51257">
    <property type="entry name" value="PROKAR_LIPOPROTEIN"/>
    <property type="match status" value="1"/>
</dbReference>
<dbReference type="InterPro" id="IPR011990">
    <property type="entry name" value="TPR-like_helical_dom_sf"/>
</dbReference>
<feature type="repeat" description="TPR" evidence="3">
    <location>
        <begin position="188"/>
        <end position="221"/>
    </location>
</feature>
<dbReference type="InterPro" id="IPR050498">
    <property type="entry name" value="Ycf3"/>
</dbReference>
<dbReference type="PANTHER" id="PTHR44858:SF1">
    <property type="entry name" value="UDP-N-ACETYLGLUCOSAMINE--PEPTIDE N-ACETYLGLUCOSAMINYLTRANSFERASE SPINDLY-RELATED"/>
    <property type="match status" value="1"/>
</dbReference>
<accession>A0AAC9LJL9</accession>
<keyword evidence="2 3" id="KW-0802">TPR repeat</keyword>
<dbReference type="KEGG" id="lvn:BWR22_04125"/>
<dbReference type="PANTHER" id="PTHR44858">
    <property type="entry name" value="TETRATRICOPEPTIDE REPEAT PROTEIN 6"/>
    <property type="match status" value="1"/>
</dbReference>
<evidence type="ECO:0000313" key="4">
    <source>
        <dbReference type="EMBL" id="APX99534.1"/>
    </source>
</evidence>
<feature type="repeat" description="TPR" evidence="3">
    <location>
        <begin position="147"/>
        <end position="180"/>
    </location>
</feature>
<dbReference type="SUPFAM" id="SSF48452">
    <property type="entry name" value="TPR-like"/>
    <property type="match status" value="1"/>
</dbReference>
<keyword evidence="1" id="KW-0677">Repeat</keyword>
<proteinExistence type="predicted"/>
<protein>
    <recommendedName>
        <fullName evidence="6">Tetratricopeptide repeat protein</fullName>
    </recommendedName>
</protein>
<evidence type="ECO:0000256" key="2">
    <source>
        <dbReference type="ARBA" id="ARBA00022803"/>
    </source>
</evidence>
<reference evidence="4 5" key="1">
    <citation type="submission" date="2017-01" db="EMBL/GenBank/DDBJ databases">
        <title>Complete genome of Lacinutrix venerupis DOK2-8 isolated from seawater in Dokdo.</title>
        <authorList>
            <person name="Chi W.-J."/>
            <person name="Kim J.H."/>
        </authorList>
    </citation>
    <scope>NUCLEOTIDE SEQUENCE [LARGE SCALE GENOMIC DNA]</scope>
    <source>
        <strain evidence="4 5">DOK2-8</strain>
    </source>
</reference>
<evidence type="ECO:0008006" key="6">
    <source>
        <dbReference type="Google" id="ProtNLM"/>
    </source>
</evidence>
<dbReference type="AlphaFoldDB" id="A0AAC9LJL9"/>
<dbReference type="Gene3D" id="1.25.40.10">
    <property type="entry name" value="Tetratricopeptide repeat domain"/>
    <property type="match status" value="2"/>
</dbReference>